<proteinExistence type="predicted"/>
<sequence length="291" mass="31291">MKKRKNNLAQFSFPTIDFFWIILFTAFSFSFCQRTDLENASDLYSREFTETQILNCMLKGPFCSRSGDANSVPIQPLLQYDFTNGSVVNAGSLTIALSTPEATPSLTLGKDGDTNGAINYTANNQYYSSGDVGLPMGTNPRTFCAWIKPTSLPANGSHRVVFRYGSITTGNFAVLAISTATGNKISFLGYGYDALADYTILVNTWSHLCASYSGGNAADFYVNGNFIASPSFVGSGPLNTISGSLAIGTWTGGGGPADYWQGAMDDIRIYGMALSAKQIGQIYQMGVAYVE</sequence>
<keyword evidence="1" id="KW-0732">Signal</keyword>
<organism evidence="5 6">
    <name type="scientific">Leptospira brenneri</name>
    <dbReference type="NCBI Taxonomy" id="2023182"/>
    <lineage>
        <taxon>Bacteria</taxon>
        <taxon>Pseudomonadati</taxon>
        <taxon>Spirochaetota</taxon>
        <taxon>Spirochaetia</taxon>
        <taxon>Leptospirales</taxon>
        <taxon>Leptospiraceae</taxon>
        <taxon>Leptospira</taxon>
    </lineage>
</organism>
<comment type="caution">
    <text evidence="5">The sequence shown here is derived from an EMBL/GenBank/DDBJ whole genome shotgun (WGS) entry which is preliminary data.</text>
</comment>
<dbReference type="InterPro" id="IPR006558">
    <property type="entry name" value="LamG-like"/>
</dbReference>
<dbReference type="Proteomes" id="UP000297891">
    <property type="component" value="Unassembled WGS sequence"/>
</dbReference>
<feature type="domain" description="LamG-like jellyroll fold" evidence="4">
    <location>
        <begin position="142"/>
        <end position="277"/>
    </location>
</feature>
<evidence type="ECO:0000256" key="1">
    <source>
        <dbReference type="ARBA" id="ARBA00022729"/>
    </source>
</evidence>
<dbReference type="InterPro" id="IPR013320">
    <property type="entry name" value="ConA-like_dom_sf"/>
</dbReference>
<evidence type="ECO:0000313" key="6">
    <source>
        <dbReference type="Proteomes" id="UP000297891"/>
    </source>
</evidence>
<dbReference type="Pfam" id="PF13385">
    <property type="entry name" value="Laminin_G_3"/>
    <property type="match status" value="1"/>
</dbReference>
<dbReference type="SMART" id="SM00560">
    <property type="entry name" value="LamGL"/>
    <property type="match status" value="1"/>
</dbReference>
<keyword evidence="3" id="KW-0812">Transmembrane</keyword>
<evidence type="ECO:0000256" key="2">
    <source>
        <dbReference type="ARBA" id="ARBA00023157"/>
    </source>
</evidence>
<protein>
    <submittedName>
        <fullName evidence="5">LamG domain-containing protein</fullName>
    </submittedName>
</protein>
<dbReference type="RefSeq" id="WP_100790986.1">
    <property type="nucleotide sequence ID" value="NZ_NPDQ01000005.1"/>
</dbReference>
<evidence type="ECO:0000259" key="4">
    <source>
        <dbReference type="SMART" id="SM00560"/>
    </source>
</evidence>
<dbReference type="Gene3D" id="2.60.120.200">
    <property type="match status" value="1"/>
</dbReference>
<gene>
    <name evidence="5" type="ORF">EHQ30_01290</name>
</gene>
<feature type="transmembrane region" description="Helical" evidence="3">
    <location>
        <begin position="12"/>
        <end position="31"/>
    </location>
</feature>
<evidence type="ECO:0000313" key="5">
    <source>
        <dbReference type="EMBL" id="TGK95306.1"/>
    </source>
</evidence>
<accession>A0A2M9XZY8</accession>
<evidence type="ECO:0000256" key="3">
    <source>
        <dbReference type="SAM" id="Phobius"/>
    </source>
</evidence>
<dbReference type="EMBL" id="RQFP01000001">
    <property type="protein sequence ID" value="TGK95306.1"/>
    <property type="molecule type" value="Genomic_DNA"/>
</dbReference>
<dbReference type="SUPFAM" id="SSF49899">
    <property type="entry name" value="Concanavalin A-like lectins/glucanases"/>
    <property type="match status" value="1"/>
</dbReference>
<keyword evidence="3" id="KW-0472">Membrane</keyword>
<dbReference type="OrthoDB" id="9758923at2"/>
<name>A0A2M9XZY8_9LEPT</name>
<keyword evidence="2" id="KW-1015">Disulfide bond</keyword>
<dbReference type="AlphaFoldDB" id="A0A2M9XZY8"/>
<reference evidence="5" key="1">
    <citation type="journal article" date="2019" name="PLoS Negl. Trop. Dis.">
        <title>Revisiting the worldwide diversity of Leptospira species in the environment.</title>
        <authorList>
            <person name="Vincent A.T."/>
            <person name="Schiettekatte O."/>
            <person name="Bourhy P."/>
            <person name="Veyrier F.J."/>
            <person name="Picardeau M."/>
        </authorList>
    </citation>
    <scope>NUCLEOTIDE SEQUENCE [LARGE SCALE GENOMIC DNA]</scope>
    <source>
        <strain evidence="5">201800277</strain>
    </source>
</reference>
<keyword evidence="6" id="KW-1185">Reference proteome</keyword>
<keyword evidence="3" id="KW-1133">Transmembrane helix</keyword>